<evidence type="ECO:0000313" key="2">
    <source>
        <dbReference type="EMBL" id="AQS88063.1"/>
    </source>
</evidence>
<reference evidence="2 3" key="1">
    <citation type="submission" date="2016-03" db="EMBL/GenBank/DDBJ databases">
        <title>Acetic acid bacteria sequencing.</title>
        <authorList>
            <person name="Brandt J."/>
            <person name="Jakob F."/>
            <person name="Vogel R.F."/>
        </authorList>
    </citation>
    <scope>NUCLEOTIDE SEQUENCE [LARGE SCALE GENOMIC DNA]</scope>
    <source>
        <strain evidence="2 3">NBRC 101099</strain>
    </source>
</reference>
<proteinExistence type="predicted"/>
<name>A0A1U9KQI5_9PROT</name>
<dbReference type="SUPFAM" id="SSF55008">
    <property type="entry name" value="HMA, heavy metal-associated domain"/>
    <property type="match status" value="1"/>
</dbReference>
<dbReference type="PROSITE" id="PS50846">
    <property type="entry name" value="HMA_2"/>
    <property type="match status" value="1"/>
</dbReference>
<dbReference type="EMBL" id="CP014691">
    <property type="protein sequence ID" value="AQS88063.1"/>
    <property type="molecule type" value="Genomic_DNA"/>
</dbReference>
<dbReference type="InterPro" id="IPR036163">
    <property type="entry name" value="HMA_dom_sf"/>
</dbReference>
<sequence length="70" mass="7108">MSETVTIKVEGMSCGGCSSRLAKTLSAIDGVASADVSHEAGTAVVAYDPARTRPQALHDAIEDAGFDVAV</sequence>
<dbReference type="PANTHER" id="PTHR46594:SF4">
    <property type="entry name" value="P-TYPE CATION-TRANSPORTING ATPASE"/>
    <property type="match status" value="1"/>
</dbReference>
<dbReference type="AlphaFoldDB" id="A0A1U9KQI5"/>
<protein>
    <submittedName>
        <fullName evidence="2">Uncharacterized protein</fullName>
    </submittedName>
</protein>
<dbReference type="InterPro" id="IPR001802">
    <property type="entry name" value="MerP/CopZ"/>
</dbReference>
<dbReference type="FunFam" id="3.30.70.100:FF:000001">
    <property type="entry name" value="ATPase copper transporting beta"/>
    <property type="match status" value="1"/>
</dbReference>
<keyword evidence="1" id="KW-0479">Metal-binding</keyword>
<gene>
    <name evidence="2" type="ORF">A0U93_09025</name>
</gene>
<evidence type="ECO:0000313" key="3">
    <source>
        <dbReference type="Proteomes" id="UP000188604"/>
    </source>
</evidence>
<dbReference type="OrthoDB" id="9814359at2"/>
<organism evidence="2 3">
    <name type="scientific">Neoasaia chiangmaiensis</name>
    <dbReference type="NCBI Taxonomy" id="320497"/>
    <lineage>
        <taxon>Bacteria</taxon>
        <taxon>Pseudomonadati</taxon>
        <taxon>Pseudomonadota</taxon>
        <taxon>Alphaproteobacteria</taxon>
        <taxon>Acetobacterales</taxon>
        <taxon>Acetobacteraceae</taxon>
        <taxon>Neoasaia</taxon>
    </lineage>
</organism>
<accession>A0A1U9KQI5</accession>
<dbReference type="Pfam" id="PF00403">
    <property type="entry name" value="HMA"/>
    <property type="match status" value="1"/>
</dbReference>
<evidence type="ECO:0000256" key="1">
    <source>
        <dbReference type="ARBA" id="ARBA00022723"/>
    </source>
</evidence>
<dbReference type="InterPro" id="IPR006121">
    <property type="entry name" value="HMA_dom"/>
</dbReference>
<dbReference type="STRING" id="320497.A0U93_09025"/>
<dbReference type="Proteomes" id="UP000188604">
    <property type="component" value="Chromosome"/>
</dbReference>
<dbReference type="KEGG" id="nch:A0U93_09025"/>
<keyword evidence="3" id="KW-1185">Reference proteome</keyword>
<dbReference type="Gene3D" id="3.30.70.100">
    <property type="match status" value="1"/>
</dbReference>
<dbReference type="CDD" id="cd00371">
    <property type="entry name" value="HMA"/>
    <property type="match status" value="1"/>
</dbReference>
<dbReference type="PRINTS" id="PR00946">
    <property type="entry name" value="HGSCAVENGER"/>
</dbReference>
<dbReference type="PANTHER" id="PTHR46594">
    <property type="entry name" value="P-TYPE CATION-TRANSPORTING ATPASE"/>
    <property type="match status" value="1"/>
</dbReference>
<dbReference type="RefSeq" id="WP_077807080.1">
    <property type="nucleotide sequence ID" value="NZ_BJXS01000007.1"/>
</dbReference>
<dbReference type="GO" id="GO:0046872">
    <property type="term" value="F:metal ion binding"/>
    <property type="evidence" value="ECO:0007669"/>
    <property type="project" value="UniProtKB-KW"/>
</dbReference>